<name>A0A5N5WJE0_9EURO</name>
<dbReference type="AlphaFoldDB" id="A0A5N5WJE0"/>
<evidence type="ECO:0000313" key="3">
    <source>
        <dbReference type="Proteomes" id="UP000326565"/>
    </source>
</evidence>
<feature type="region of interest" description="Disordered" evidence="1">
    <location>
        <begin position="76"/>
        <end position="95"/>
    </location>
</feature>
<dbReference type="PANTHER" id="PTHR37540">
    <property type="entry name" value="TRANSCRIPTION FACTOR (ACR-2), PUTATIVE-RELATED-RELATED"/>
    <property type="match status" value="1"/>
</dbReference>
<sequence length="566" mass="63581">MSFSTNSSSPTSGSSPESSTSSPPSDISAPHTSLLVKTARSSGNSKSNFLFIDSQADTPQNPTVGKQKQAFLQKRFHQKQKQASIDRLKSSKKSTKRCLPLGDTFASDSSNPDHGDPAVKKKNESQETEATYAGSRHVAWRSEMWSLKAYLSQGYADPFSSSAVKMTDSMNLYFHHFRIHTIASCYPVDATRMSIWWWQRAITQPALLQALLFLTAGHHATLESNNGVSPQAIQRSMKDSLSLRGNTLQALNHILQDPAKAVAESTTLIVASLVAIEAVDANLEALDAHMRGLKRLIHLLGGLDALDHMTLSKVYQSDVKSAALKNSRPTFPMSPKFRSEILQESKIFRSSNKAEVPEDLFRLGTSFSKASWYTELDPSMKTLVEVLRRLTIYFEVAQREPCTVMPTDNDLFLVYEHQLLSARYSEETDDLHETLRLSLLIYLNLRIWHFQTFPLMQYMVEALKQSLALRLPHFQAVAPDLSFWILFIGGMASQGYKSHPWFVCRLSEMTHRLGLEEWSKARSVLAGFFYTEQPAERGAENLWSEVLLSDSYPYIAPKPTLQVFAI</sequence>
<proteinExistence type="predicted"/>
<feature type="region of interest" description="Disordered" evidence="1">
    <location>
        <begin position="100"/>
        <end position="130"/>
    </location>
</feature>
<feature type="region of interest" description="Disordered" evidence="1">
    <location>
        <begin position="1"/>
        <end position="69"/>
    </location>
</feature>
<dbReference type="Proteomes" id="UP000326565">
    <property type="component" value="Unassembled WGS sequence"/>
</dbReference>
<dbReference type="EMBL" id="ML732525">
    <property type="protein sequence ID" value="KAB8067232.1"/>
    <property type="molecule type" value="Genomic_DNA"/>
</dbReference>
<feature type="compositionally biased region" description="Polar residues" evidence="1">
    <location>
        <begin position="39"/>
        <end position="48"/>
    </location>
</feature>
<feature type="compositionally biased region" description="Polar residues" evidence="1">
    <location>
        <begin position="55"/>
        <end position="66"/>
    </location>
</feature>
<protein>
    <recommendedName>
        <fullName evidence="4">Fungal-specific transcription factor domain-containing protein</fullName>
    </recommendedName>
</protein>
<dbReference type="PANTHER" id="PTHR37540:SF5">
    <property type="entry name" value="TRANSCRIPTION FACTOR DOMAIN-CONTAINING PROTEIN"/>
    <property type="match status" value="1"/>
</dbReference>
<keyword evidence="3" id="KW-1185">Reference proteome</keyword>
<dbReference type="OrthoDB" id="3469225at2759"/>
<reference evidence="2 3" key="1">
    <citation type="submission" date="2019-04" db="EMBL/GenBank/DDBJ databases">
        <title>Friends and foes A comparative genomics study of 23 Aspergillus species from section Flavi.</title>
        <authorList>
            <consortium name="DOE Joint Genome Institute"/>
            <person name="Kjaerbolling I."/>
            <person name="Vesth T."/>
            <person name="Frisvad J.C."/>
            <person name="Nybo J.L."/>
            <person name="Theobald S."/>
            <person name="Kildgaard S."/>
            <person name="Isbrandt T."/>
            <person name="Kuo A."/>
            <person name="Sato A."/>
            <person name="Lyhne E.K."/>
            <person name="Kogle M.E."/>
            <person name="Wiebenga A."/>
            <person name="Kun R.S."/>
            <person name="Lubbers R.J."/>
            <person name="Makela M.R."/>
            <person name="Barry K."/>
            <person name="Chovatia M."/>
            <person name="Clum A."/>
            <person name="Daum C."/>
            <person name="Haridas S."/>
            <person name="He G."/>
            <person name="LaButti K."/>
            <person name="Lipzen A."/>
            <person name="Mondo S."/>
            <person name="Riley R."/>
            <person name="Salamov A."/>
            <person name="Simmons B.A."/>
            <person name="Magnuson J.K."/>
            <person name="Henrissat B."/>
            <person name="Mortensen U.H."/>
            <person name="Larsen T.O."/>
            <person name="Devries R.P."/>
            <person name="Grigoriev I.V."/>
            <person name="Machida M."/>
            <person name="Baker S.E."/>
            <person name="Andersen M.R."/>
        </authorList>
    </citation>
    <scope>NUCLEOTIDE SEQUENCE [LARGE SCALE GENOMIC DNA]</scope>
    <source>
        <strain evidence="2 3">CBS 151.66</strain>
    </source>
</reference>
<gene>
    <name evidence="2" type="ORF">BDV29DRAFT_96224</name>
</gene>
<evidence type="ECO:0008006" key="4">
    <source>
        <dbReference type="Google" id="ProtNLM"/>
    </source>
</evidence>
<feature type="compositionally biased region" description="Low complexity" evidence="1">
    <location>
        <begin position="1"/>
        <end position="30"/>
    </location>
</feature>
<evidence type="ECO:0000313" key="2">
    <source>
        <dbReference type="EMBL" id="KAB8067232.1"/>
    </source>
</evidence>
<accession>A0A5N5WJE0</accession>
<feature type="compositionally biased region" description="Basic and acidic residues" evidence="1">
    <location>
        <begin position="111"/>
        <end position="125"/>
    </location>
</feature>
<organism evidence="2 3">
    <name type="scientific">Aspergillus leporis</name>
    <dbReference type="NCBI Taxonomy" id="41062"/>
    <lineage>
        <taxon>Eukaryota</taxon>
        <taxon>Fungi</taxon>
        <taxon>Dikarya</taxon>
        <taxon>Ascomycota</taxon>
        <taxon>Pezizomycotina</taxon>
        <taxon>Eurotiomycetes</taxon>
        <taxon>Eurotiomycetidae</taxon>
        <taxon>Eurotiales</taxon>
        <taxon>Aspergillaceae</taxon>
        <taxon>Aspergillus</taxon>
        <taxon>Aspergillus subgen. Circumdati</taxon>
    </lineage>
</organism>
<evidence type="ECO:0000256" key="1">
    <source>
        <dbReference type="SAM" id="MobiDB-lite"/>
    </source>
</evidence>